<feature type="domain" description="Glutamyl/glutaminyl-tRNA synthetase class Ib catalytic" evidence="9">
    <location>
        <begin position="2"/>
        <end position="97"/>
    </location>
</feature>
<keyword evidence="6 7" id="KW-0030">Aminoacyl-tRNA synthetase</keyword>
<keyword evidence="5 7" id="KW-0648">Protein biosynthesis</keyword>
<reference evidence="11 12" key="1">
    <citation type="submission" date="2017-09" db="EMBL/GenBank/DDBJ databases">
        <title>Depth-based differentiation of microbial function through sediment-hosted aquifers and enrichment of novel symbionts in the deep terrestrial subsurface.</title>
        <authorList>
            <person name="Probst A.J."/>
            <person name="Ladd B."/>
            <person name="Jarett J.K."/>
            <person name="Geller-Mcgrath D.E."/>
            <person name="Sieber C.M."/>
            <person name="Emerson J.B."/>
            <person name="Anantharaman K."/>
            <person name="Thomas B.C."/>
            <person name="Malmstrom R."/>
            <person name="Stieglmeier M."/>
            <person name="Klingl A."/>
            <person name="Woyke T."/>
            <person name="Ryan C.M."/>
            <person name="Banfield J.F."/>
        </authorList>
    </citation>
    <scope>NUCLEOTIDE SEQUENCE [LARGE SCALE GENOMIC DNA]</scope>
    <source>
        <strain evidence="11">CG11_big_fil_rev_8_21_14_0_20_42_13</strain>
    </source>
</reference>
<comment type="subcellular location">
    <subcellularLocation>
        <location evidence="7">Cytoplasm</location>
    </subcellularLocation>
</comment>
<comment type="function">
    <text evidence="7">Catalyzes the attachment of glutamate to tRNA(Glu) in a two-step reaction: glutamate is first activated by ATP to form Glu-AMP and then transferred to the acceptor end of tRNA(Glu).</text>
</comment>
<dbReference type="InterPro" id="IPR008925">
    <property type="entry name" value="aa_tRNA-synth_I_cd-bd_sf"/>
</dbReference>
<keyword evidence="8" id="KW-1133">Transmembrane helix</keyword>
<comment type="catalytic activity">
    <reaction evidence="7">
        <text>tRNA(Glu) + L-glutamate + ATP = L-glutamyl-tRNA(Glu) + AMP + diphosphate</text>
        <dbReference type="Rhea" id="RHEA:23540"/>
        <dbReference type="Rhea" id="RHEA-COMP:9663"/>
        <dbReference type="Rhea" id="RHEA-COMP:9680"/>
        <dbReference type="ChEBI" id="CHEBI:29985"/>
        <dbReference type="ChEBI" id="CHEBI:30616"/>
        <dbReference type="ChEBI" id="CHEBI:33019"/>
        <dbReference type="ChEBI" id="CHEBI:78442"/>
        <dbReference type="ChEBI" id="CHEBI:78520"/>
        <dbReference type="ChEBI" id="CHEBI:456215"/>
        <dbReference type="EC" id="6.1.1.17"/>
    </reaction>
</comment>
<feature type="binding site" evidence="7">
    <location>
        <position position="200"/>
    </location>
    <ligand>
        <name>ATP</name>
        <dbReference type="ChEBI" id="CHEBI:30616"/>
    </ligand>
</feature>
<dbReference type="GO" id="GO:0005829">
    <property type="term" value="C:cytosol"/>
    <property type="evidence" value="ECO:0007669"/>
    <property type="project" value="TreeGrafter"/>
</dbReference>
<dbReference type="SUPFAM" id="SSF48163">
    <property type="entry name" value="An anticodon-binding domain of class I aminoacyl-tRNA synthetases"/>
    <property type="match status" value="1"/>
</dbReference>
<comment type="subunit">
    <text evidence="7">Monomer.</text>
</comment>
<evidence type="ECO:0000313" key="11">
    <source>
        <dbReference type="EMBL" id="PIQ88963.1"/>
    </source>
</evidence>
<dbReference type="GO" id="GO:0008270">
    <property type="term" value="F:zinc ion binding"/>
    <property type="evidence" value="ECO:0007669"/>
    <property type="project" value="InterPro"/>
</dbReference>
<dbReference type="EMBL" id="PCWA01000080">
    <property type="protein sequence ID" value="PIQ88963.1"/>
    <property type="molecule type" value="Genomic_DNA"/>
</dbReference>
<dbReference type="GO" id="GO:0000049">
    <property type="term" value="F:tRNA binding"/>
    <property type="evidence" value="ECO:0007669"/>
    <property type="project" value="InterPro"/>
</dbReference>
<proteinExistence type="inferred from homology"/>
<dbReference type="SUPFAM" id="SSF52374">
    <property type="entry name" value="Nucleotidylyl transferase"/>
    <property type="match status" value="1"/>
</dbReference>
<evidence type="ECO:0000259" key="10">
    <source>
        <dbReference type="Pfam" id="PF19269"/>
    </source>
</evidence>
<dbReference type="PROSITE" id="PS00178">
    <property type="entry name" value="AA_TRNA_LIGASE_I"/>
    <property type="match status" value="1"/>
</dbReference>
<dbReference type="InterPro" id="IPR004527">
    <property type="entry name" value="Glu-tRNA-ligase_bac/mito"/>
</dbReference>
<evidence type="ECO:0000259" key="9">
    <source>
        <dbReference type="Pfam" id="PF00749"/>
    </source>
</evidence>
<dbReference type="GO" id="GO:0004818">
    <property type="term" value="F:glutamate-tRNA ligase activity"/>
    <property type="evidence" value="ECO:0007669"/>
    <property type="project" value="UniProtKB-UniRule"/>
</dbReference>
<dbReference type="Pfam" id="PF00749">
    <property type="entry name" value="tRNA-synt_1c"/>
    <property type="match status" value="2"/>
</dbReference>
<dbReference type="EC" id="6.1.1.17" evidence="7"/>
<dbReference type="PANTHER" id="PTHR43311">
    <property type="entry name" value="GLUTAMATE--TRNA LIGASE"/>
    <property type="match status" value="1"/>
</dbReference>
<evidence type="ECO:0000256" key="8">
    <source>
        <dbReference type="SAM" id="Phobius"/>
    </source>
</evidence>
<evidence type="ECO:0000313" key="12">
    <source>
        <dbReference type="Proteomes" id="UP000229641"/>
    </source>
</evidence>
<dbReference type="InterPro" id="IPR049940">
    <property type="entry name" value="GluQ/Sye"/>
</dbReference>
<comment type="similarity">
    <text evidence="1 7">Belongs to the class-I aminoacyl-tRNA synthetase family. Glutamate--tRNA ligase type 1 subfamily.</text>
</comment>
<evidence type="ECO:0000256" key="2">
    <source>
        <dbReference type="ARBA" id="ARBA00022598"/>
    </source>
</evidence>
<evidence type="ECO:0000256" key="5">
    <source>
        <dbReference type="ARBA" id="ARBA00022917"/>
    </source>
</evidence>
<comment type="caution">
    <text evidence="11">The sequence shown here is derived from an EMBL/GenBank/DDBJ whole genome shotgun (WGS) entry which is preliminary data.</text>
</comment>
<evidence type="ECO:0000256" key="7">
    <source>
        <dbReference type="HAMAP-Rule" id="MF_00022"/>
    </source>
</evidence>
<dbReference type="PANTHER" id="PTHR43311:SF2">
    <property type="entry name" value="GLUTAMATE--TRNA LIGASE, MITOCHONDRIAL-RELATED"/>
    <property type="match status" value="1"/>
</dbReference>
<keyword evidence="2 7" id="KW-0436">Ligase</keyword>
<keyword evidence="3 7" id="KW-0547">Nucleotide-binding</keyword>
<sequence>MIKVRFAPSPTGYLHIGGARTALFNWLYARHAGGKFILRIEDTDLARSKKEYLDEILESLAWLGMDWDDLYYQSRRFDIYRDYAARLLSEGRAYTAENGAIIFKVGEEEIKINDLIRGEIKFDAGLIKDQVLIKEDKSPTYNFACVVDDALLGITHVLRGDDHISNTPKQVVLYKALDFKVPDFAHLPLIMGKDGGRLSKRTGATAISEWRKMGYLPESLANYLLLLGWSPGANQEIIPIGEAVKKFEIKNVNKTAAVFDSDKLQWLNAQYIKQYDPGKLCDLLIPQLKEAGFVGGENFNREEIISVVKLFQSRISTLADFVDFVDFVFLDNPKFNPDAKEKLLNKDLSKEFNLLARRFDKIKDFNAVNIEEEFRNLVKELGIKAKELVHPVRAAISGKTVGPGLFETMALLGKEKIKARLNMAEKMWKSAPNLKCFILLFAVVFISGLFSGCGTVKGAYQGAKEDWKNLQKWDDKFRETWW</sequence>
<dbReference type="GO" id="GO:0005524">
    <property type="term" value="F:ATP binding"/>
    <property type="evidence" value="ECO:0007669"/>
    <property type="project" value="UniProtKB-UniRule"/>
</dbReference>
<gene>
    <name evidence="7" type="primary">gltX</name>
    <name evidence="11" type="ORF">COV72_05505</name>
</gene>
<dbReference type="Gene3D" id="1.10.10.350">
    <property type="match status" value="1"/>
</dbReference>
<organism evidence="11 12">
    <name type="scientific">Candidatus Ghiorseimicrobium undicola</name>
    <dbReference type="NCBI Taxonomy" id="1974746"/>
    <lineage>
        <taxon>Bacteria</taxon>
        <taxon>Pseudomonadati</taxon>
        <taxon>Candidatus Omnitrophota</taxon>
        <taxon>Candidatus Ghiorseimicrobium</taxon>
    </lineage>
</organism>
<accession>A0A2H0LX10</accession>
<keyword evidence="7" id="KW-0963">Cytoplasm</keyword>
<keyword evidence="4 7" id="KW-0067">ATP-binding</keyword>
<dbReference type="InterPro" id="IPR000924">
    <property type="entry name" value="Glu/Gln-tRNA-synth"/>
</dbReference>
<dbReference type="InterPro" id="IPR020058">
    <property type="entry name" value="Glu/Gln-tRNA-synth_Ib_cat-dom"/>
</dbReference>
<dbReference type="InterPro" id="IPR033910">
    <property type="entry name" value="GluRS_core"/>
</dbReference>
<comment type="caution">
    <text evidence="7">Lacks conserved residue(s) required for the propagation of feature annotation.</text>
</comment>
<feature type="short sequence motif" description="'HIGH' region" evidence="7">
    <location>
        <begin position="8"/>
        <end position="18"/>
    </location>
</feature>
<dbReference type="InterPro" id="IPR001412">
    <property type="entry name" value="aa-tRNA-synth_I_CS"/>
</dbReference>
<dbReference type="NCBIfam" id="TIGR00464">
    <property type="entry name" value="gltX_bact"/>
    <property type="match status" value="1"/>
</dbReference>
<name>A0A2H0LX10_9BACT</name>
<feature type="domain" description="Aminoacyl-tRNA synthetase class I anticodon-binding" evidence="10">
    <location>
        <begin position="280"/>
        <end position="423"/>
    </location>
</feature>
<feature type="transmembrane region" description="Helical" evidence="8">
    <location>
        <begin position="437"/>
        <end position="460"/>
    </location>
</feature>
<dbReference type="Proteomes" id="UP000229641">
    <property type="component" value="Unassembled WGS sequence"/>
</dbReference>
<dbReference type="GO" id="GO:0006424">
    <property type="term" value="P:glutamyl-tRNA aminoacylation"/>
    <property type="evidence" value="ECO:0007669"/>
    <property type="project" value="UniProtKB-UniRule"/>
</dbReference>
<keyword evidence="8" id="KW-0812">Transmembrane</keyword>
<evidence type="ECO:0000256" key="6">
    <source>
        <dbReference type="ARBA" id="ARBA00023146"/>
    </source>
</evidence>
<dbReference type="InterPro" id="IPR045462">
    <property type="entry name" value="aa-tRNA-synth_I_cd-bd"/>
</dbReference>
<dbReference type="Gene3D" id="3.40.50.620">
    <property type="entry name" value="HUPs"/>
    <property type="match status" value="2"/>
</dbReference>
<dbReference type="InterPro" id="IPR020751">
    <property type="entry name" value="aa-tRNA-synth_I_codon-bd_sub2"/>
</dbReference>
<evidence type="ECO:0000256" key="4">
    <source>
        <dbReference type="ARBA" id="ARBA00022840"/>
    </source>
</evidence>
<dbReference type="Pfam" id="PF19269">
    <property type="entry name" value="Anticodon_2"/>
    <property type="match status" value="1"/>
</dbReference>
<dbReference type="HAMAP" id="MF_00022">
    <property type="entry name" value="Glu_tRNA_synth_type1"/>
    <property type="match status" value="1"/>
</dbReference>
<dbReference type="PRINTS" id="PR00987">
    <property type="entry name" value="TRNASYNTHGLU"/>
</dbReference>
<dbReference type="CDD" id="cd00808">
    <property type="entry name" value="GluRS_core"/>
    <property type="match status" value="1"/>
</dbReference>
<evidence type="ECO:0000256" key="1">
    <source>
        <dbReference type="ARBA" id="ARBA00007894"/>
    </source>
</evidence>
<dbReference type="InterPro" id="IPR014729">
    <property type="entry name" value="Rossmann-like_a/b/a_fold"/>
</dbReference>
<feature type="domain" description="Glutamyl/glutaminyl-tRNA synthetase class Ib catalytic" evidence="9">
    <location>
        <begin position="104"/>
        <end position="266"/>
    </location>
</feature>
<dbReference type="AlphaFoldDB" id="A0A2H0LX10"/>
<evidence type="ECO:0000256" key="3">
    <source>
        <dbReference type="ARBA" id="ARBA00022741"/>
    </source>
</evidence>
<keyword evidence="8" id="KW-0472">Membrane</keyword>
<protein>
    <recommendedName>
        <fullName evidence="7">Glutamate--tRNA ligase</fullName>
        <ecNumber evidence="7">6.1.1.17</ecNumber>
    </recommendedName>
    <alternativeName>
        <fullName evidence="7">Glutamyl-tRNA synthetase</fullName>
        <shortName evidence="7">GluRS</shortName>
    </alternativeName>
</protein>
<feature type="short sequence motif" description="'KMSKS' region" evidence="7">
    <location>
        <begin position="197"/>
        <end position="201"/>
    </location>
</feature>